<dbReference type="PANTHER" id="PTHR11439">
    <property type="entry name" value="GAG-POL-RELATED RETROTRANSPOSON"/>
    <property type="match status" value="1"/>
</dbReference>
<dbReference type="CDD" id="cd09272">
    <property type="entry name" value="RNase_HI_RT_Ty1"/>
    <property type="match status" value="1"/>
</dbReference>
<proteinExistence type="predicted"/>
<comment type="caution">
    <text evidence="1">The sequence shown here is derived from an EMBL/GenBank/DDBJ whole genome shotgun (WGS) entry which is preliminary data.</text>
</comment>
<accession>A0A699H934</accession>
<reference evidence="1" key="1">
    <citation type="journal article" date="2019" name="Sci. Rep.">
        <title>Draft genome of Tanacetum cinerariifolium, the natural source of mosquito coil.</title>
        <authorList>
            <person name="Yamashiro T."/>
            <person name="Shiraishi A."/>
            <person name="Satake H."/>
            <person name="Nakayama K."/>
        </authorList>
    </citation>
    <scope>NUCLEOTIDE SEQUENCE</scope>
</reference>
<evidence type="ECO:0000313" key="1">
    <source>
        <dbReference type="EMBL" id="GEX73204.1"/>
    </source>
</evidence>
<organism evidence="1">
    <name type="scientific">Tanacetum cinerariifolium</name>
    <name type="common">Dalmatian daisy</name>
    <name type="synonym">Chrysanthemum cinerariifolium</name>
    <dbReference type="NCBI Taxonomy" id="118510"/>
    <lineage>
        <taxon>Eukaryota</taxon>
        <taxon>Viridiplantae</taxon>
        <taxon>Streptophyta</taxon>
        <taxon>Embryophyta</taxon>
        <taxon>Tracheophyta</taxon>
        <taxon>Spermatophyta</taxon>
        <taxon>Magnoliopsida</taxon>
        <taxon>eudicotyledons</taxon>
        <taxon>Gunneridae</taxon>
        <taxon>Pentapetalae</taxon>
        <taxon>asterids</taxon>
        <taxon>campanulids</taxon>
        <taxon>Asterales</taxon>
        <taxon>Asteraceae</taxon>
        <taxon>Asteroideae</taxon>
        <taxon>Anthemideae</taxon>
        <taxon>Anthemidinae</taxon>
        <taxon>Tanacetum</taxon>
    </lineage>
</organism>
<protein>
    <recommendedName>
        <fullName evidence="2">Retrotransposon protein, putative, Ty1-copia subclass</fullName>
    </recommendedName>
</protein>
<dbReference type="AlphaFoldDB" id="A0A699H934"/>
<dbReference type="EMBL" id="BKCJ010126469">
    <property type="protein sequence ID" value="GEX73204.1"/>
    <property type="molecule type" value="Genomic_DNA"/>
</dbReference>
<sequence length="236" mass="27007">MHLAPYGLSWEFSDTIDVRPKNEFRKSAKQSTIAMPSIEAEYIVAAEASMEAVWMRKFIDGLGDVMPSNKRPIEMLCDNESSIMMANDSGIMKGARHFQRKYTTFVKLSAKQNTIVMSSIEAEYIVAAKASMEAVWMRKFIDGLGDVMPSNKIPMEMLCDNESSIMMANDPRIIKGARHFQKKYYYIRKVIQDGEIVLKKVHTYDNIVDLFTKPMSYNKHYEHAMVIGIYPDSSLM</sequence>
<gene>
    <name evidence="1" type="ORF">Tci_345179</name>
</gene>
<dbReference type="PANTHER" id="PTHR11439:SF496">
    <property type="entry name" value="RNA-DIRECTED DNA POLYMERASE"/>
    <property type="match status" value="1"/>
</dbReference>
<evidence type="ECO:0008006" key="2">
    <source>
        <dbReference type="Google" id="ProtNLM"/>
    </source>
</evidence>
<name>A0A699H934_TANCI</name>